<keyword evidence="3" id="KW-0408">Iron</keyword>
<dbReference type="AlphaFoldDB" id="A0A0W8G7W8"/>
<gene>
    <name evidence="5" type="ORF">ASZ90_000856</name>
</gene>
<keyword evidence="2" id="KW-0479">Metal-binding</keyword>
<proteinExistence type="predicted"/>
<dbReference type="EMBL" id="LNQE01000112">
    <property type="protein sequence ID" value="KUG29247.1"/>
    <property type="molecule type" value="Genomic_DNA"/>
</dbReference>
<dbReference type="GO" id="GO:0009055">
    <property type="term" value="F:electron transfer activity"/>
    <property type="evidence" value="ECO:0007669"/>
    <property type="project" value="InterPro"/>
</dbReference>
<dbReference type="GO" id="GO:0020037">
    <property type="term" value="F:heme binding"/>
    <property type="evidence" value="ECO:0007669"/>
    <property type="project" value="InterPro"/>
</dbReference>
<organism evidence="5">
    <name type="scientific">hydrocarbon metagenome</name>
    <dbReference type="NCBI Taxonomy" id="938273"/>
    <lineage>
        <taxon>unclassified sequences</taxon>
        <taxon>metagenomes</taxon>
        <taxon>ecological metagenomes</taxon>
    </lineage>
</organism>
<dbReference type="Pfam" id="PF13442">
    <property type="entry name" value="Cytochrome_CBB3"/>
    <property type="match status" value="1"/>
</dbReference>
<comment type="caution">
    <text evidence="5">The sequence shown here is derived from an EMBL/GenBank/DDBJ whole genome shotgun (WGS) entry which is preliminary data.</text>
</comment>
<dbReference type="InterPro" id="IPR036909">
    <property type="entry name" value="Cyt_c-like_dom_sf"/>
</dbReference>
<evidence type="ECO:0000256" key="3">
    <source>
        <dbReference type="ARBA" id="ARBA00023004"/>
    </source>
</evidence>
<evidence type="ECO:0000256" key="2">
    <source>
        <dbReference type="ARBA" id="ARBA00022723"/>
    </source>
</evidence>
<evidence type="ECO:0000313" key="5">
    <source>
        <dbReference type="EMBL" id="KUG29247.1"/>
    </source>
</evidence>
<sequence>MKRRIAAVFTVAALVLTSVSMSFALGEGNARKGKFLYRKNCRSCHGASASDLSPMSKTQAEWKATFEKTGDISCNSKWPADMTPEDVNDIFTYLHDFAKDSPTPAKCS</sequence>
<name>A0A0W8G7W8_9ZZZZ</name>
<evidence type="ECO:0000256" key="1">
    <source>
        <dbReference type="ARBA" id="ARBA00022617"/>
    </source>
</evidence>
<dbReference type="GO" id="GO:0046872">
    <property type="term" value="F:metal ion binding"/>
    <property type="evidence" value="ECO:0007669"/>
    <property type="project" value="UniProtKB-KW"/>
</dbReference>
<feature type="domain" description="Cytochrome c" evidence="4">
    <location>
        <begin position="28"/>
        <end position="98"/>
    </location>
</feature>
<dbReference type="PROSITE" id="PS51007">
    <property type="entry name" value="CYTC"/>
    <property type="match status" value="1"/>
</dbReference>
<reference evidence="5" key="1">
    <citation type="journal article" date="2015" name="Proc. Natl. Acad. Sci. U.S.A.">
        <title>Networks of energetic and metabolic interactions define dynamics in microbial communities.</title>
        <authorList>
            <person name="Embree M."/>
            <person name="Liu J.K."/>
            <person name="Al-Bassam M.M."/>
            <person name="Zengler K."/>
        </authorList>
    </citation>
    <scope>NUCLEOTIDE SEQUENCE</scope>
</reference>
<protein>
    <submittedName>
        <fullName evidence="5">Cytochrome c family protein</fullName>
    </submittedName>
</protein>
<dbReference type="InterPro" id="IPR009056">
    <property type="entry name" value="Cyt_c-like_dom"/>
</dbReference>
<keyword evidence="1" id="KW-0349">Heme</keyword>
<dbReference type="SUPFAM" id="SSF46626">
    <property type="entry name" value="Cytochrome c"/>
    <property type="match status" value="1"/>
</dbReference>
<dbReference type="Gene3D" id="1.10.760.10">
    <property type="entry name" value="Cytochrome c-like domain"/>
    <property type="match status" value="1"/>
</dbReference>
<evidence type="ECO:0000259" key="4">
    <source>
        <dbReference type="PROSITE" id="PS51007"/>
    </source>
</evidence>
<accession>A0A0W8G7W8</accession>